<gene>
    <name evidence="1" type="ORF">EAG_09705</name>
</gene>
<dbReference type="InParanoid" id="E2AKM4"/>
<evidence type="ECO:0000313" key="2">
    <source>
        <dbReference type="Proteomes" id="UP000000311"/>
    </source>
</evidence>
<dbReference type="Proteomes" id="UP000000311">
    <property type="component" value="Unassembled WGS sequence"/>
</dbReference>
<name>E2AKM4_CAMFO</name>
<dbReference type="EMBL" id="GL440329">
    <property type="protein sequence ID" value="EFN66015.1"/>
    <property type="molecule type" value="Genomic_DNA"/>
</dbReference>
<feature type="non-terminal residue" evidence="1">
    <location>
        <position position="75"/>
    </location>
</feature>
<proteinExistence type="predicted"/>
<keyword evidence="2" id="KW-1185">Reference proteome</keyword>
<evidence type="ECO:0000313" key="1">
    <source>
        <dbReference type="EMBL" id="EFN66015.1"/>
    </source>
</evidence>
<feature type="non-terminal residue" evidence="1">
    <location>
        <position position="1"/>
    </location>
</feature>
<dbReference type="AlphaFoldDB" id="E2AKM4"/>
<accession>E2AKM4</accession>
<organism evidence="2">
    <name type="scientific">Camponotus floridanus</name>
    <name type="common">Florida carpenter ant</name>
    <dbReference type="NCBI Taxonomy" id="104421"/>
    <lineage>
        <taxon>Eukaryota</taxon>
        <taxon>Metazoa</taxon>
        <taxon>Ecdysozoa</taxon>
        <taxon>Arthropoda</taxon>
        <taxon>Hexapoda</taxon>
        <taxon>Insecta</taxon>
        <taxon>Pterygota</taxon>
        <taxon>Neoptera</taxon>
        <taxon>Endopterygota</taxon>
        <taxon>Hymenoptera</taxon>
        <taxon>Apocrita</taxon>
        <taxon>Aculeata</taxon>
        <taxon>Formicoidea</taxon>
        <taxon>Formicidae</taxon>
        <taxon>Formicinae</taxon>
        <taxon>Camponotus</taxon>
    </lineage>
</organism>
<sequence>VLDVVKSFEVNSNNLPTDAIETTRISVANILQRFLYTKKHINYSDRCILNSFAVSKKYLRDNNNDIMVTRADKGQ</sequence>
<dbReference type="OrthoDB" id="7701227at2759"/>
<protein>
    <submittedName>
        <fullName evidence="1">Uncharacterized protein</fullName>
    </submittedName>
</protein>
<reference evidence="1 2" key="1">
    <citation type="journal article" date="2010" name="Science">
        <title>Genomic comparison of the ants Camponotus floridanus and Harpegnathos saltator.</title>
        <authorList>
            <person name="Bonasio R."/>
            <person name="Zhang G."/>
            <person name="Ye C."/>
            <person name="Mutti N.S."/>
            <person name="Fang X."/>
            <person name="Qin N."/>
            <person name="Donahue G."/>
            <person name="Yang P."/>
            <person name="Li Q."/>
            <person name="Li C."/>
            <person name="Zhang P."/>
            <person name="Huang Z."/>
            <person name="Berger S.L."/>
            <person name="Reinberg D."/>
            <person name="Wang J."/>
            <person name="Liebig J."/>
        </authorList>
    </citation>
    <scope>NUCLEOTIDE SEQUENCE [LARGE SCALE GENOMIC DNA]</scope>
    <source>
        <strain evidence="2">C129</strain>
    </source>
</reference>